<dbReference type="SUPFAM" id="SSF46894">
    <property type="entry name" value="C-terminal effector domain of the bipartite response regulators"/>
    <property type="match status" value="1"/>
</dbReference>
<evidence type="ECO:0000313" key="1">
    <source>
        <dbReference type="EMBL" id="STV77228.1"/>
    </source>
</evidence>
<proteinExistence type="predicted"/>
<protein>
    <submittedName>
        <fullName evidence="1">Putative LuxR family regulatory protein</fullName>
    </submittedName>
</protein>
<dbReference type="GO" id="GO:0003677">
    <property type="term" value="F:DNA binding"/>
    <property type="evidence" value="ECO:0007669"/>
    <property type="project" value="InterPro"/>
</dbReference>
<evidence type="ECO:0000313" key="2">
    <source>
        <dbReference type="Proteomes" id="UP000254863"/>
    </source>
</evidence>
<dbReference type="EMBL" id="UGMS01000001">
    <property type="protein sequence ID" value="STV77228.1"/>
    <property type="molecule type" value="Genomic_DNA"/>
</dbReference>
<organism evidence="1 2">
    <name type="scientific">Klebsiella michiganensis</name>
    <dbReference type="NCBI Taxonomy" id="1134687"/>
    <lineage>
        <taxon>Bacteria</taxon>
        <taxon>Pseudomonadati</taxon>
        <taxon>Pseudomonadota</taxon>
        <taxon>Gammaproteobacteria</taxon>
        <taxon>Enterobacterales</taxon>
        <taxon>Enterobacteriaceae</taxon>
        <taxon>Klebsiella/Raoultella group</taxon>
        <taxon>Klebsiella</taxon>
    </lineage>
</organism>
<reference evidence="1 2" key="1">
    <citation type="submission" date="2018-06" db="EMBL/GenBank/DDBJ databases">
        <authorList>
            <consortium name="Pathogen Informatics"/>
            <person name="Doyle S."/>
        </authorList>
    </citation>
    <scope>NUCLEOTIDE SEQUENCE [LARGE SCALE GENOMIC DNA]</scope>
    <source>
        <strain evidence="1 2">NCTC11685</strain>
    </source>
</reference>
<sequence>MGEAMANIGKSLNLHIKTIYQIRLTLIKKLGCSGRTDFFNISRSETFKAWTQLNF</sequence>
<dbReference type="AlphaFoldDB" id="A0A7H4N3J6"/>
<dbReference type="InterPro" id="IPR016032">
    <property type="entry name" value="Sig_transdc_resp-reg_C-effctor"/>
</dbReference>
<comment type="caution">
    <text evidence="1">The sequence shown here is derived from an EMBL/GenBank/DDBJ whole genome shotgun (WGS) entry which is preliminary data.</text>
</comment>
<dbReference type="Proteomes" id="UP000254863">
    <property type="component" value="Unassembled WGS sequence"/>
</dbReference>
<dbReference type="GO" id="GO:0006355">
    <property type="term" value="P:regulation of DNA-templated transcription"/>
    <property type="evidence" value="ECO:0007669"/>
    <property type="project" value="InterPro"/>
</dbReference>
<name>A0A7H4N3J6_9ENTR</name>
<gene>
    <name evidence="1" type="ORF">NCTC11685_01828</name>
</gene>
<accession>A0A7H4N3J6</accession>